<feature type="coiled-coil region" evidence="1">
    <location>
        <begin position="131"/>
        <end position="168"/>
    </location>
</feature>
<name>A0A2N7JNB9_VIBSP</name>
<dbReference type="EMBL" id="MCZF01000259">
    <property type="protein sequence ID" value="PMM43580.1"/>
    <property type="molecule type" value="Genomic_DNA"/>
</dbReference>
<keyword evidence="1" id="KW-0175">Coiled coil</keyword>
<reference evidence="3" key="1">
    <citation type="submission" date="2016-07" db="EMBL/GenBank/DDBJ databases">
        <title>Nontailed viruses are major unrecognized killers of bacteria in the ocean.</title>
        <authorList>
            <person name="Kauffman K."/>
            <person name="Hussain F."/>
            <person name="Yang J."/>
            <person name="Arevalo P."/>
            <person name="Brown J."/>
            <person name="Cutler M."/>
            <person name="Kelly L."/>
            <person name="Polz M.F."/>
        </authorList>
    </citation>
    <scope>NUCLEOTIDE SEQUENCE [LARGE SCALE GENOMIC DNA]</scope>
    <source>
        <strain evidence="3">10N.261.48.B5</strain>
    </source>
</reference>
<gene>
    <name evidence="2" type="ORF">BCT54_06255</name>
</gene>
<evidence type="ECO:0000313" key="2">
    <source>
        <dbReference type="EMBL" id="PMM43580.1"/>
    </source>
</evidence>
<dbReference type="RefSeq" id="WP_102553092.1">
    <property type="nucleotide sequence ID" value="NZ_MCZF01000259.1"/>
</dbReference>
<comment type="caution">
    <text evidence="2">The sequence shown here is derived from an EMBL/GenBank/DDBJ whole genome shotgun (WGS) entry which is preliminary data.</text>
</comment>
<organism evidence="2 3">
    <name type="scientific">Vibrio splendidus</name>
    <dbReference type="NCBI Taxonomy" id="29497"/>
    <lineage>
        <taxon>Bacteria</taxon>
        <taxon>Pseudomonadati</taxon>
        <taxon>Pseudomonadota</taxon>
        <taxon>Gammaproteobacteria</taxon>
        <taxon>Vibrionales</taxon>
        <taxon>Vibrionaceae</taxon>
        <taxon>Vibrio</taxon>
    </lineage>
</organism>
<dbReference type="Proteomes" id="UP000235533">
    <property type="component" value="Unassembled WGS sequence"/>
</dbReference>
<evidence type="ECO:0000313" key="3">
    <source>
        <dbReference type="Proteomes" id="UP000235533"/>
    </source>
</evidence>
<dbReference type="AlphaFoldDB" id="A0A2N7JNB9"/>
<evidence type="ECO:0000256" key="1">
    <source>
        <dbReference type="SAM" id="Coils"/>
    </source>
</evidence>
<proteinExistence type="predicted"/>
<sequence>MATSAELEVLKVEIRKLPASPKRGDAVYKALQVWIPLQTDEDWVRLVNEKSKKLNQREIAAELCASDNIWKKERFRTLLEQMNKNVVEKGLLEVAIPYVSRDSASPKKTEPVPDAENPIKKLQDAKLKADLRRTEGKLQQANLRIRRLEAELKKYTDLSELNRALEQLTRQRR</sequence>
<protein>
    <submittedName>
        <fullName evidence="2">Uncharacterized protein</fullName>
    </submittedName>
</protein>
<accession>A0A2N7JNB9</accession>